<proteinExistence type="predicted"/>
<comment type="caution">
    <text evidence="6">The sequence shown here is derived from an EMBL/GenBank/DDBJ whole genome shotgun (WGS) entry which is preliminary data.</text>
</comment>
<dbReference type="OrthoDB" id="5982228at2759"/>
<name>A0A9P7K9N7_9AGAR</name>
<reference evidence="6" key="1">
    <citation type="submission" date="2020-07" db="EMBL/GenBank/DDBJ databases">
        <authorList>
            <person name="Nieuwenhuis M."/>
            <person name="Van De Peppel L.J.J."/>
        </authorList>
    </citation>
    <scope>NUCLEOTIDE SEQUENCE</scope>
    <source>
        <strain evidence="6">AP01</strain>
        <tissue evidence="6">Mycelium</tissue>
    </source>
</reference>
<evidence type="ECO:0008006" key="8">
    <source>
        <dbReference type="Google" id="ProtNLM"/>
    </source>
</evidence>
<comment type="subcellular location">
    <subcellularLocation>
        <location evidence="1">Membrane</location>
        <topology evidence="1">Multi-pass membrane protein</topology>
    </subcellularLocation>
</comment>
<dbReference type="EMBL" id="JABCKV010001310">
    <property type="protein sequence ID" value="KAG5640051.1"/>
    <property type="molecule type" value="Genomic_DNA"/>
</dbReference>
<dbReference type="InterPro" id="IPR050598">
    <property type="entry name" value="AminoAcid_Transporter"/>
</dbReference>
<evidence type="ECO:0000256" key="1">
    <source>
        <dbReference type="ARBA" id="ARBA00004141"/>
    </source>
</evidence>
<dbReference type="Pfam" id="PF13520">
    <property type="entry name" value="AA_permease_2"/>
    <property type="match status" value="1"/>
</dbReference>
<keyword evidence="4 5" id="KW-0472">Membrane</keyword>
<feature type="transmembrane region" description="Helical" evidence="5">
    <location>
        <begin position="131"/>
        <end position="149"/>
    </location>
</feature>
<dbReference type="Proteomes" id="UP000775547">
    <property type="component" value="Unassembled WGS sequence"/>
</dbReference>
<sequence>NPPSLCLDYVLRLRDAHGQRLLDYGASLVKVCFKGSWKNVDTVDTDIVSSPHPTSTSVIMSSEDEEKRPIDEKYLASQSSLPSYEDAGVTTGAPVEQVSPLGYHVDSLTVIFLVVLAKYLLVAGGAETSTWNVRGLAVGAFTFIVIVCISSTKWSLRLSNAIGIVKLGTLIFIAITGLVVLGGHTRVEDPHANFRNSFAGTTSNGNGLATALVKVNFAYAGFENAFNVLNEVRNPIPTMKRYTPLALTIVFTLYMFANVAYFAAIPKAEILKSKELTASLFFIHVFGNSKAVTALSALVAVSSFGNMLSVIIGSSRIIRECGRQGVLPFPKFWASTKPFNTPLGPYLLKWILTVIVIVAPPVGDAFNFSEALFSNRSLRYSSVSLQSSIFNRIPPTCSAF</sequence>
<dbReference type="AlphaFoldDB" id="A0A9P7K9N7"/>
<evidence type="ECO:0000313" key="7">
    <source>
        <dbReference type="Proteomes" id="UP000775547"/>
    </source>
</evidence>
<dbReference type="InterPro" id="IPR002293">
    <property type="entry name" value="AA/rel_permease1"/>
</dbReference>
<gene>
    <name evidence="6" type="ORF">DXG03_001516</name>
</gene>
<dbReference type="PANTHER" id="PTHR11785">
    <property type="entry name" value="AMINO ACID TRANSPORTER"/>
    <property type="match status" value="1"/>
</dbReference>
<evidence type="ECO:0000256" key="3">
    <source>
        <dbReference type="ARBA" id="ARBA00022989"/>
    </source>
</evidence>
<feature type="transmembrane region" description="Helical" evidence="5">
    <location>
        <begin position="161"/>
        <end position="181"/>
    </location>
</feature>
<organism evidence="6 7">
    <name type="scientific">Asterophora parasitica</name>
    <dbReference type="NCBI Taxonomy" id="117018"/>
    <lineage>
        <taxon>Eukaryota</taxon>
        <taxon>Fungi</taxon>
        <taxon>Dikarya</taxon>
        <taxon>Basidiomycota</taxon>
        <taxon>Agaricomycotina</taxon>
        <taxon>Agaricomycetes</taxon>
        <taxon>Agaricomycetidae</taxon>
        <taxon>Agaricales</taxon>
        <taxon>Tricholomatineae</taxon>
        <taxon>Lyophyllaceae</taxon>
        <taxon>Asterophora</taxon>
    </lineage>
</organism>
<protein>
    <recommendedName>
        <fullName evidence="8">High affinity methionine permease</fullName>
    </recommendedName>
</protein>
<evidence type="ECO:0000256" key="5">
    <source>
        <dbReference type="SAM" id="Phobius"/>
    </source>
</evidence>
<evidence type="ECO:0000256" key="4">
    <source>
        <dbReference type="ARBA" id="ARBA00023136"/>
    </source>
</evidence>
<evidence type="ECO:0000256" key="2">
    <source>
        <dbReference type="ARBA" id="ARBA00022692"/>
    </source>
</evidence>
<dbReference type="PANTHER" id="PTHR11785:SF353">
    <property type="entry name" value="METHIONINE TRANSPORTER (EUROFUNG)"/>
    <property type="match status" value="1"/>
</dbReference>
<evidence type="ECO:0000313" key="6">
    <source>
        <dbReference type="EMBL" id="KAG5640051.1"/>
    </source>
</evidence>
<feature type="transmembrane region" description="Helical" evidence="5">
    <location>
        <begin position="242"/>
        <end position="264"/>
    </location>
</feature>
<keyword evidence="7" id="KW-1185">Reference proteome</keyword>
<dbReference type="Gene3D" id="1.20.1740.10">
    <property type="entry name" value="Amino acid/polyamine transporter I"/>
    <property type="match status" value="1"/>
</dbReference>
<keyword evidence="3 5" id="KW-1133">Transmembrane helix</keyword>
<dbReference type="GO" id="GO:0015179">
    <property type="term" value="F:L-amino acid transmembrane transporter activity"/>
    <property type="evidence" value="ECO:0007669"/>
    <property type="project" value="TreeGrafter"/>
</dbReference>
<accession>A0A9P7K9N7</accession>
<dbReference type="GO" id="GO:0016020">
    <property type="term" value="C:membrane"/>
    <property type="evidence" value="ECO:0007669"/>
    <property type="project" value="UniProtKB-SubCell"/>
</dbReference>
<keyword evidence="2 5" id="KW-0812">Transmembrane</keyword>
<reference evidence="6" key="2">
    <citation type="submission" date="2021-10" db="EMBL/GenBank/DDBJ databases">
        <title>Phylogenomics reveals ancestral predisposition of the termite-cultivated fungus Termitomyces towards a domesticated lifestyle.</title>
        <authorList>
            <person name="Auxier B."/>
            <person name="Grum-Grzhimaylo A."/>
            <person name="Cardenas M.E."/>
            <person name="Lodge J.D."/>
            <person name="Laessoe T."/>
            <person name="Pedersen O."/>
            <person name="Smith M.E."/>
            <person name="Kuyper T.W."/>
            <person name="Franco-Molano E.A."/>
            <person name="Baroni T.J."/>
            <person name="Aanen D.K."/>
        </authorList>
    </citation>
    <scope>NUCLEOTIDE SEQUENCE</scope>
    <source>
        <strain evidence="6">AP01</strain>
        <tissue evidence="6">Mycelium</tissue>
    </source>
</reference>
<feature type="transmembrane region" description="Helical" evidence="5">
    <location>
        <begin position="107"/>
        <end position="125"/>
    </location>
</feature>
<feature type="non-terminal residue" evidence="6">
    <location>
        <position position="400"/>
    </location>
</feature>